<proteinExistence type="predicted"/>
<evidence type="ECO:0000313" key="2">
    <source>
        <dbReference type="EMBL" id="CAK1549226.1"/>
    </source>
</evidence>
<dbReference type="Proteomes" id="UP001497472">
    <property type="component" value="Unassembled WGS sequence"/>
</dbReference>
<gene>
    <name evidence="2" type="ORF">LNINA_LOCUS8542</name>
</gene>
<keyword evidence="3" id="KW-1185">Reference proteome</keyword>
<accession>A0AAV1JIR8</accession>
<evidence type="ECO:0000313" key="3">
    <source>
        <dbReference type="Proteomes" id="UP001497472"/>
    </source>
</evidence>
<reference evidence="2 3" key="1">
    <citation type="submission" date="2023-11" db="EMBL/GenBank/DDBJ databases">
        <authorList>
            <person name="Okamura Y."/>
        </authorList>
    </citation>
    <scope>NUCLEOTIDE SEQUENCE [LARGE SCALE GENOMIC DNA]</scope>
</reference>
<dbReference type="AlphaFoldDB" id="A0AAV1JIR8"/>
<protein>
    <submittedName>
        <fullName evidence="2">Uncharacterized protein</fullName>
    </submittedName>
</protein>
<comment type="caution">
    <text evidence="2">The sequence shown here is derived from an EMBL/GenBank/DDBJ whole genome shotgun (WGS) entry which is preliminary data.</text>
</comment>
<organism evidence="2 3">
    <name type="scientific">Leptosia nina</name>
    <dbReference type="NCBI Taxonomy" id="320188"/>
    <lineage>
        <taxon>Eukaryota</taxon>
        <taxon>Metazoa</taxon>
        <taxon>Ecdysozoa</taxon>
        <taxon>Arthropoda</taxon>
        <taxon>Hexapoda</taxon>
        <taxon>Insecta</taxon>
        <taxon>Pterygota</taxon>
        <taxon>Neoptera</taxon>
        <taxon>Endopterygota</taxon>
        <taxon>Lepidoptera</taxon>
        <taxon>Glossata</taxon>
        <taxon>Ditrysia</taxon>
        <taxon>Papilionoidea</taxon>
        <taxon>Pieridae</taxon>
        <taxon>Pierinae</taxon>
        <taxon>Leptosia</taxon>
    </lineage>
</organism>
<evidence type="ECO:0000256" key="1">
    <source>
        <dbReference type="SAM" id="MobiDB-lite"/>
    </source>
</evidence>
<feature type="region of interest" description="Disordered" evidence="1">
    <location>
        <begin position="93"/>
        <end position="129"/>
    </location>
</feature>
<dbReference type="EMBL" id="CAVLEF010000011">
    <property type="protein sequence ID" value="CAK1549226.1"/>
    <property type="molecule type" value="Genomic_DNA"/>
</dbReference>
<sequence>MLVEMSHKILVIWDMVKVVLLVASVLVLFTHSILSYSLVSFLGSDTSKLFGTYRWLADGDCPRTQSLRSLVASDRGKYNRQFNRFKECVDGQSSQRSKTLHKHKHSRSDGSCYQDDHDRTNLDTSSTSIMGSESNLYNMKLTESANFKTQSNPEISSINSENVIFTIGDEERLLKISSNNDDVAEICSAITDYCAKTNIQNFDVVNHMKNDSTEATVDMEDLCATCDRNDSDMCNLECSNNVGEVIVIPSAEAIIGDNDNNAL</sequence>
<name>A0AAV1JIR8_9NEOP</name>